<dbReference type="EMBL" id="JAWDGP010004437">
    <property type="protein sequence ID" value="KAK3764466.1"/>
    <property type="molecule type" value="Genomic_DNA"/>
</dbReference>
<organism evidence="1 2">
    <name type="scientific">Elysia crispata</name>
    <name type="common">lettuce slug</name>
    <dbReference type="NCBI Taxonomy" id="231223"/>
    <lineage>
        <taxon>Eukaryota</taxon>
        <taxon>Metazoa</taxon>
        <taxon>Spiralia</taxon>
        <taxon>Lophotrochozoa</taxon>
        <taxon>Mollusca</taxon>
        <taxon>Gastropoda</taxon>
        <taxon>Heterobranchia</taxon>
        <taxon>Euthyneura</taxon>
        <taxon>Panpulmonata</taxon>
        <taxon>Sacoglossa</taxon>
        <taxon>Placobranchoidea</taxon>
        <taxon>Plakobranchidae</taxon>
        <taxon>Elysia</taxon>
    </lineage>
</organism>
<gene>
    <name evidence="1" type="ORF">RRG08_055631</name>
</gene>
<proteinExistence type="predicted"/>
<dbReference type="AlphaFoldDB" id="A0AAE0Z8W1"/>
<reference evidence="1" key="1">
    <citation type="journal article" date="2023" name="G3 (Bethesda)">
        <title>A reference genome for the long-term kleptoplast-retaining sea slug Elysia crispata morphotype clarki.</title>
        <authorList>
            <person name="Eastman K.E."/>
            <person name="Pendleton A.L."/>
            <person name="Shaikh M.A."/>
            <person name="Suttiyut T."/>
            <person name="Ogas R."/>
            <person name="Tomko P."/>
            <person name="Gavelis G."/>
            <person name="Widhalm J.R."/>
            <person name="Wisecaver J.H."/>
        </authorList>
    </citation>
    <scope>NUCLEOTIDE SEQUENCE</scope>
    <source>
        <strain evidence="1">ECLA1</strain>
    </source>
</reference>
<dbReference type="Proteomes" id="UP001283361">
    <property type="component" value="Unassembled WGS sequence"/>
</dbReference>
<protein>
    <submittedName>
        <fullName evidence="1">Uncharacterized protein</fullName>
    </submittedName>
</protein>
<accession>A0AAE0Z8W1</accession>
<sequence>MEEEKMVPDRRGDRVYLHYEDQTPGPAYQDLQSDLEDEQNIGLVVTSEYISVLAKDNTRDVSRIFS</sequence>
<name>A0AAE0Z8W1_9GAST</name>
<evidence type="ECO:0000313" key="1">
    <source>
        <dbReference type="EMBL" id="KAK3764466.1"/>
    </source>
</evidence>
<keyword evidence="2" id="KW-1185">Reference proteome</keyword>
<evidence type="ECO:0000313" key="2">
    <source>
        <dbReference type="Proteomes" id="UP001283361"/>
    </source>
</evidence>
<comment type="caution">
    <text evidence="1">The sequence shown here is derived from an EMBL/GenBank/DDBJ whole genome shotgun (WGS) entry which is preliminary data.</text>
</comment>